<evidence type="ECO:0000313" key="10">
    <source>
        <dbReference type="EMBL" id="SHE57505.1"/>
    </source>
</evidence>
<evidence type="ECO:0000256" key="8">
    <source>
        <dbReference type="RuleBase" id="RU361157"/>
    </source>
</evidence>
<comment type="caution">
    <text evidence="10">The sequence shown here is derived from an EMBL/GenBank/DDBJ whole genome shotgun (WGS) entry which is preliminary data.</text>
</comment>
<keyword evidence="4 8" id="KW-1003">Cell membrane</keyword>
<feature type="transmembrane region" description="Helical" evidence="8">
    <location>
        <begin position="141"/>
        <end position="165"/>
    </location>
</feature>
<dbReference type="InterPro" id="IPR047817">
    <property type="entry name" value="ABC2_TM_bact-type"/>
</dbReference>
<dbReference type="GO" id="GO:0140359">
    <property type="term" value="F:ABC-type transporter activity"/>
    <property type="evidence" value="ECO:0007669"/>
    <property type="project" value="InterPro"/>
</dbReference>
<feature type="transmembrane region" description="Helical" evidence="8">
    <location>
        <begin position="34"/>
        <end position="56"/>
    </location>
</feature>
<evidence type="ECO:0000256" key="2">
    <source>
        <dbReference type="ARBA" id="ARBA00007783"/>
    </source>
</evidence>
<dbReference type="AlphaFoldDB" id="A0A8B4BTI1"/>
<keyword evidence="3 8" id="KW-0813">Transport</keyword>
<dbReference type="InterPro" id="IPR013525">
    <property type="entry name" value="ABC2_TM"/>
</dbReference>
<sequence length="267" mass="31380">MKSAIIVIREQINSFYLILRLSAYEMRSQNKSNYLGVLWEIINPMIQISIYWFVFGFGIRGGHPRPQFIPWMLSGISVWFFIYPSVLQGSRSVYTRIKMVAKMNFPLSAIPSYVILSKSYQHFMLLAIVIVALNLKGYPVSIYYIGIPYYFISVYIFVFGLSLVTSTLSTIVRDVQNIVQALMRMMIYLTPILWNPNTLSPKIQAVLKLNPFYYVIEGYRYSLLGNGGWYFIDHWHYTLYYWGMTIFIFIIGCILHVKFRNRFVDFL</sequence>
<feature type="transmembrane region" description="Helical" evidence="8">
    <location>
        <begin position="107"/>
        <end position="135"/>
    </location>
</feature>
<accession>A0A8B4BTI1</accession>
<dbReference type="PROSITE" id="PS51012">
    <property type="entry name" value="ABC_TM2"/>
    <property type="match status" value="1"/>
</dbReference>
<evidence type="ECO:0000256" key="7">
    <source>
        <dbReference type="ARBA" id="ARBA00023136"/>
    </source>
</evidence>
<reference evidence="10 11" key="1">
    <citation type="submission" date="2016-11" db="EMBL/GenBank/DDBJ databases">
        <authorList>
            <person name="Varghese N."/>
            <person name="Submissions S."/>
        </authorList>
    </citation>
    <scope>NUCLEOTIDE SEQUENCE [LARGE SCALE GENOMIC DNA]</scope>
    <source>
        <strain evidence="10 11">DSM 1</strain>
    </source>
</reference>
<comment type="similarity">
    <text evidence="2 8">Belongs to the ABC-2 integral membrane protein family.</text>
</comment>
<keyword evidence="6 8" id="KW-1133">Transmembrane helix</keyword>
<dbReference type="GeneID" id="29813641"/>
<feature type="transmembrane region" description="Helical" evidence="8">
    <location>
        <begin position="177"/>
        <end position="194"/>
    </location>
</feature>
<dbReference type="PANTHER" id="PTHR30413:SF10">
    <property type="entry name" value="CAPSULE POLYSACCHARIDE EXPORT INNER-MEMBRANE PROTEIN CTRC"/>
    <property type="match status" value="1"/>
</dbReference>
<comment type="subcellular location">
    <subcellularLocation>
        <location evidence="1 8">Cell membrane</location>
        <topology evidence="1 8">Multi-pass membrane protein</topology>
    </subcellularLocation>
</comment>
<keyword evidence="5 8" id="KW-0812">Transmembrane</keyword>
<dbReference type="KEGG" id="bcoa:BF29_3253"/>
<evidence type="ECO:0000256" key="5">
    <source>
        <dbReference type="ARBA" id="ARBA00022692"/>
    </source>
</evidence>
<evidence type="ECO:0000256" key="3">
    <source>
        <dbReference type="ARBA" id="ARBA00022448"/>
    </source>
</evidence>
<protein>
    <recommendedName>
        <fullName evidence="8">Transport permease protein</fullName>
    </recommendedName>
</protein>
<evidence type="ECO:0000313" key="11">
    <source>
        <dbReference type="Proteomes" id="UP000184029"/>
    </source>
</evidence>
<organism evidence="10 11">
    <name type="scientific">Heyndrickxia coagulans DSM 1 = ATCC 7050</name>
    <dbReference type="NCBI Taxonomy" id="1121088"/>
    <lineage>
        <taxon>Bacteria</taxon>
        <taxon>Bacillati</taxon>
        <taxon>Bacillota</taxon>
        <taxon>Bacilli</taxon>
        <taxon>Bacillales</taxon>
        <taxon>Bacillaceae</taxon>
        <taxon>Heyndrickxia</taxon>
    </lineage>
</organism>
<evidence type="ECO:0000259" key="9">
    <source>
        <dbReference type="PROSITE" id="PS51012"/>
    </source>
</evidence>
<dbReference type="PANTHER" id="PTHR30413">
    <property type="entry name" value="INNER MEMBRANE TRANSPORT PERMEASE"/>
    <property type="match status" value="1"/>
</dbReference>
<gene>
    <name evidence="10" type="ORF">SAMN02745208_00571</name>
</gene>
<dbReference type="RefSeq" id="WP_029141773.1">
    <property type="nucleotide sequence ID" value="NZ_ALAS01000215.1"/>
</dbReference>
<dbReference type="Proteomes" id="UP000184029">
    <property type="component" value="Unassembled WGS sequence"/>
</dbReference>
<evidence type="ECO:0000256" key="1">
    <source>
        <dbReference type="ARBA" id="ARBA00004651"/>
    </source>
</evidence>
<proteinExistence type="inferred from homology"/>
<keyword evidence="7 8" id="KW-0472">Membrane</keyword>
<evidence type="ECO:0000256" key="6">
    <source>
        <dbReference type="ARBA" id="ARBA00022989"/>
    </source>
</evidence>
<dbReference type="EMBL" id="FQUB01000007">
    <property type="protein sequence ID" value="SHE57505.1"/>
    <property type="molecule type" value="Genomic_DNA"/>
</dbReference>
<feature type="domain" description="ABC transmembrane type-2" evidence="9">
    <location>
        <begin position="35"/>
        <end position="259"/>
    </location>
</feature>
<name>A0A8B4BTI1_HEYCO</name>
<dbReference type="GO" id="GO:0005886">
    <property type="term" value="C:plasma membrane"/>
    <property type="evidence" value="ECO:0007669"/>
    <property type="project" value="UniProtKB-SubCell"/>
</dbReference>
<dbReference type="Pfam" id="PF01061">
    <property type="entry name" value="ABC2_membrane"/>
    <property type="match status" value="1"/>
</dbReference>
<evidence type="ECO:0000256" key="4">
    <source>
        <dbReference type="ARBA" id="ARBA00022475"/>
    </source>
</evidence>
<feature type="transmembrane region" description="Helical" evidence="8">
    <location>
        <begin position="68"/>
        <end position="86"/>
    </location>
</feature>
<dbReference type="GO" id="GO:0015920">
    <property type="term" value="P:lipopolysaccharide transport"/>
    <property type="evidence" value="ECO:0007669"/>
    <property type="project" value="TreeGrafter"/>
</dbReference>
<feature type="transmembrane region" description="Helical" evidence="8">
    <location>
        <begin position="239"/>
        <end position="257"/>
    </location>
</feature>